<keyword evidence="3" id="KW-0804">Transcription</keyword>
<dbReference type="PROSITE" id="PS51077">
    <property type="entry name" value="HTH_ICLR"/>
    <property type="match status" value="1"/>
</dbReference>
<dbReference type="InterPro" id="IPR014757">
    <property type="entry name" value="Tscrpt_reg_IclR_C"/>
</dbReference>
<dbReference type="AlphaFoldDB" id="A0A381TRX7"/>
<dbReference type="CDD" id="cd00090">
    <property type="entry name" value="HTH_ARSR"/>
    <property type="match status" value="1"/>
</dbReference>
<evidence type="ECO:0000256" key="1">
    <source>
        <dbReference type="ARBA" id="ARBA00023015"/>
    </source>
</evidence>
<evidence type="ECO:0000259" key="5">
    <source>
        <dbReference type="PROSITE" id="PS51078"/>
    </source>
</evidence>
<protein>
    <recommendedName>
        <fullName evidence="7">HTH iclR-type domain-containing protein</fullName>
    </recommendedName>
</protein>
<dbReference type="Pfam" id="PF09339">
    <property type="entry name" value="HTH_IclR"/>
    <property type="match status" value="1"/>
</dbReference>
<dbReference type="GO" id="GO:0003677">
    <property type="term" value="F:DNA binding"/>
    <property type="evidence" value="ECO:0007669"/>
    <property type="project" value="UniProtKB-KW"/>
</dbReference>
<evidence type="ECO:0000259" key="4">
    <source>
        <dbReference type="PROSITE" id="PS51077"/>
    </source>
</evidence>
<sequence>MVKVQSIDRAFLLLQELAEKSGGISDLSRRSGLPTSTVARLLSALEESEVIERIDDGYEYKLGPRILQMASQSNKGETLLAIARPHMVSLVDQIFENTGLSIPSGYEVQYVGQVNCANPVQIRDWTGTRLPMHVIPSGLVILAHWPKKAVQSFLDRKLDRYTPNTVVNKVEIIKRLEKIKEDRFCWCLEEFSEGINSIASPLFAENGNVMGALHIHGPSYRFPSDSMKKIVADLLVSQAEKMCKELKHK</sequence>
<dbReference type="SUPFAM" id="SSF46785">
    <property type="entry name" value="Winged helix' DNA-binding domain"/>
    <property type="match status" value="1"/>
</dbReference>
<feature type="domain" description="IclR-ED" evidence="5">
    <location>
        <begin position="65"/>
        <end position="248"/>
    </location>
</feature>
<name>A0A381TRX7_9ZZZZ</name>
<keyword evidence="1" id="KW-0805">Transcription regulation</keyword>
<feature type="domain" description="HTH iclR-type" evidence="4">
    <location>
        <begin position="4"/>
        <end position="64"/>
    </location>
</feature>
<dbReference type="GO" id="GO:0045892">
    <property type="term" value="P:negative regulation of DNA-templated transcription"/>
    <property type="evidence" value="ECO:0007669"/>
    <property type="project" value="TreeGrafter"/>
</dbReference>
<evidence type="ECO:0000256" key="2">
    <source>
        <dbReference type="ARBA" id="ARBA00023125"/>
    </source>
</evidence>
<dbReference type="InterPro" id="IPR011991">
    <property type="entry name" value="ArsR-like_HTH"/>
</dbReference>
<evidence type="ECO:0000256" key="3">
    <source>
        <dbReference type="ARBA" id="ARBA00023163"/>
    </source>
</evidence>
<dbReference type="InterPro" id="IPR036388">
    <property type="entry name" value="WH-like_DNA-bd_sf"/>
</dbReference>
<gene>
    <name evidence="6" type="ORF">METZ01_LOCUS71634</name>
</gene>
<dbReference type="Gene3D" id="3.30.450.40">
    <property type="match status" value="1"/>
</dbReference>
<proteinExistence type="predicted"/>
<dbReference type="InterPro" id="IPR036390">
    <property type="entry name" value="WH_DNA-bd_sf"/>
</dbReference>
<reference evidence="6" key="1">
    <citation type="submission" date="2018-05" db="EMBL/GenBank/DDBJ databases">
        <authorList>
            <person name="Lanie J.A."/>
            <person name="Ng W.-L."/>
            <person name="Kazmierczak K.M."/>
            <person name="Andrzejewski T.M."/>
            <person name="Davidsen T.M."/>
            <person name="Wayne K.J."/>
            <person name="Tettelin H."/>
            <person name="Glass J.I."/>
            <person name="Rusch D."/>
            <person name="Podicherti R."/>
            <person name="Tsui H.-C.T."/>
            <person name="Winkler M.E."/>
        </authorList>
    </citation>
    <scope>NUCLEOTIDE SEQUENCE</scope>
</reference>
<dbReference type="PROSITE" id="PS51078">
    <property type="entry name" value="ICLR_ED"/>
    <property type="match status" value="1"/>
</dbReference>
<dbReference type="EMBL" id="UINC01005059">
    <property type="protein sequence ID" value="SVA18780.1"/>
    <property type="molecule type" value="Genomic_DNA"/>
</dbReference>
<evidence type="ECO:0008006" key="7">
    <source>
        <dbReference type="Google" id="ProtNLM"/>
    </source>
</evidence>
<dbReference type="SUPFAM" id="SSF55781">
    <property type="entry name" value="GAF domain-like"/>
    <property type="match status" value="1"/>
</dbReference>
<dbReference type="Pfam" id="PF01614">
    <property type="entry name" value="IclR_C"/>
    <property type="match status" value="1"/>
</dbReference>
<organism evidence="6">
    <name type="scientific">marine metagenome</name>
    <dbReference type="NCBI Taxonomy" id="408172"/>
    <lineage>
        <taxon>unclassified sequences</taxon>
        <taxon>metagenomes</taxon>
        <taxon>ecological metagenomes</taxon>
    </lineage>
</organism>
<dbReference type="InterPro" id="IPR050707">
    <property type="entry name" value="HTH_MetabolicPath_Reg"/>
</dbReference>
<dbReference type="SMART" id="SM00346">
    <property type="entry name" value="HTH_ICLR"/>
    <property type="match status" value="1"/>
</dbReference>
<accession>A0A381TRX7</accession>
<dbReference type="PANTHER" id="PTHR30136">
    <property type="entry name" value="HELIX-TURN-HELIX TRANSCRIPTIONAL REGULATOR, ICLR FAMILY"/>
    <property type="match status" value="1"/>
</dbReference>
<dbReference type="InterPro" id="IPR029016">
    <property type="entry name" value="GAF-like_dom_sf"/>
</dbReference>
<dbReference type="InterPro" id="IPR005471">
    <property type="entry name" value="Tscrpt_reg_IclR_N"/>
</dbReference>
<evidence type="ECO:0000313" key="6">
    <source>
        <dbReference type="EMBL" id="SVA18780.1"/>
    </source>
</evidence>
<dbReference type="PANTHER" id="PTHR30136:SF24">
    <property type="entry name" value="HTH-TYPE TRANSCRIPTIONAL REPRESSOR ALLR"/>
    <property type="match status" value="1"/>
</dbReference>
<dbReference type="GO" id="GO:0003700">
    <property type="term" value="F:DNA-binding transcription factor activity"/>
    <property type="evidence" value="ECO:0007669"/>
    <property type="project" value="TreeGrafter"/>
</dbReference>
<dbReference type="Gene3D" id="1.10.10.10">
    <property type="entry name" value="Winged helix-like DNA-binding domain superfamily/Winged helix DNA-binding domain"/>
    <property type="match status" value="1"/>
</dbReference>
<keyword evidence="2" id="KW-0238">DNA-binding</keyword>